<gene>
    <name evidence="1" type="ORF">DEHRE_03795</name>
</gene>
<protein>
    <submittedName>
        <fullName evidence="1">Uncharacterized protein</fullName>
    </submittedName>
</protein>
<evidence type="ECO:0000313" key="1">
    <source>
        <dbReference type="EMBL" id="AHF11277.1"/>
    </source>
</evidence>
<dbReference type="RefSeq" id="WP_019226216.1">
    <property type="nucleotide sequence ID" value="NZ_CP007033.1"/>
</dbReference>
<keyword evidence="2" id="KW-1185">Reference proteome</keyword>
<proteinExistence type="predicted"/>
<organism evidence="1 2">
    <name type="scientific">Dehalobacter restrictus (strain DSM 9455 / PER-K23)</name>
    <dbReference type="NCBI Taxonomy" id="871738"/>
    <lineage>
        <taxon>Bacteria</taxon>
        <taxon>Bacillati</taxon>
        <taxon>Bacillota</taxon>
        <taxon>Clostridia</taxon>
        <taxon>Eubacteriales</taxon>
        <taxon>Desulfitobacteriaceae</taxon>
        <taxon>Dehalobacter</taxon>
    </lineage>
</organism>
<dbReference type="EMBL" id="CP007033">
    <property type="protein sequence ID" value="AHF11277.1"/>
    <property type="molecule type" value="Genomic_DNA"/>
</dbReference>
<sequence>MAKSIMHYFVVTPPLPDDVSHIPFRLTVKPFQDFPETKHIPTEEVTVTFAPNKRV</sequence>
<reference evidence="1 2" key="1">
    <citation type="journal article" date="2013" name="Stand. Genomic Sci.">
        <title>Complete genome sequence of Dehalobacter restrictus PER-K23(T.).</title>
        <authorList>
            <person name="Kruse T."/>
            <person name="Maillard J."/>
            <person name="Goodwin L."/>
            <person name="Woyke T."/>
            <person name="Teshima H."/>
            <person name="Bruce D."/>
            <person name="Detter C."/>
            <person name="Tapia R."/>
            <person name="Han C."/>
            <person name="Huntemann M."/>
            <person name="Wei C.L."/>
            <person name="Han J."/>
            <person name="Chen A."/>
            <person name="Kyrpides N."/>
            <person name="Szeto E."/>
            <person name="Markowitz V."/>
            <person name="Ivanova N."/>
            <person name="Pagani I."/>
            <person name="Pati A."/>
            <person name="Pitluck S."/>
            <person name="Nolan M."/>
            <person name="Holliger C."/>
            <person name="Smidt H."/>
        </authorList>
    </citation>
    <scope>NUCLEOTIDE SEQUENCE [LARGE SCALE GENOMIC DNA]</scope>
    <source>
        <strain evidence="2">DSM 9455</strain>
    </source>
</reference>
<accession>A0ABM5PA25</accession>
<evidence type="ECO:0000313" key="2">
    <source>
        <dbReference type="Proteomes" id="UP000018934"/>
    </source>
</evidence>
<name>A0ABM5PA25_DEHRP</name>
<dbReference type="Proteomes" id="UP000018934">
    <property type="component" value="Chromosome"/>
</dbReference>